<feature type="domain" description="Carbohydrate kinase FGGY C-terminal" evidence="12">
    <location>
        <begin position="254"/>
        <end position="440"/>
    </location>
</feature>
<evidence type="ECO:0000256" key="10">
    <source>
        <dbReference type="RuleBase" id="RU364073"/>
    </source>
</evidence>
<proteinExistence type="inferred from homology"/>
<dbReference type="HAMAP" id="MF_02220">
    <property type="entry name" value="XylB"/>
    <property type="match status" value="1"/>
</dbReference>
<evidence type="ECO:0000256" key="2">
    <source>
        <dbReference type="ARBA" id="ARBA00022629"/>
    </source>
</evidence>
<accession>A0AAW4QFQ0</accession>
<evidence type="ECO:0000256" key="4">
    <source>
        <dbReference type="ARBA" id="ARBA00022741"/>
    </source>
</evidence>
<keyword evidence="5 8" id="KW-0418">Kinase</keyword>
<dbReference type="GO" id="GO:0004856">
    <property type="term" value="F:D-xylulokinase activity"/>
    <property type="evidence" value="ECO:0007669"/>
    <property type="project" value="UniProtKB-UniRule"/>
</dbReference>
<dbReference type="NCBIfam" id="TIGR01312">
    <property type="entry name" value="XylB"/>
    <property type="match status" value="1"/>
</dbReference>
<evidence type="ECO:0000256" key="5">
    <source>
        <dbReference type="ARBA" id="ARBA00022777"/>
    </source>
</evidence>
<dbReference type="PANTHER" id="PTHR43095">
    <property type="entry name" value="SUGAR KINASE"/>
    <property type="match status" value="1"/>
</dbReference>
<keyword evidence="4 8" id="KW-0547">Nucleotide-binding</keyword>
<evidence type="ECO:0000313" key="14">
    <source>
        <dbReference type="Proteomes" id="UP000704433"/>
    </source>
</evidence>
<evidence type="ECO:0000256" key="8">
    <source>
        <dbReference type="HAMAP-Rule" id="MF_02220"/>
    </source>
</evidence>
<dbReference type="PROSITE" id="PS00445">
    <property type="entry name" value="FGGY_KINASES_2"/>
    <property type="match status" value="1"/>
</dbReference>
<keyword evidence="7 8" id="KW-0119">Carbohydrate metabolism</keyword>
<dbReference type="GO" id="GO:0005998">
    <property type="term" value="P:xylulose catabolic process"/>
    <property type="evidence" value="ECO:0007669"/>
    <property type="project" value="UniProtKB-UniRule"/>
</dbReference>
<dbReference type="InterPro" id="IPR050406">
    <property type="entry name" value="FGGY_Carb_Kinase"/>
</dbReference>
<comment type="function">
    <text evidence="8">Catalyzes the phosphorylation of D-xylulose to D-xylulose 5-phosphate.</text>
</comment>
<comment type="similarity">
    <text evidence="1 8 9">Belongs to the FGGY kinase family.</text>
</comment>
<dbReference type="InterPro" id="IPR018484">
    <property type="entry name" value="FGGY_N"/>
</dbReference>
<sequence length="493" mass="54896">MYILGIDLGTSSLKGLVMDRNGTIQGAASEDYPLLQPEAGFSEQDPKDWIQACGQVIEELAEKVPDFTQKIEGISFSGQMHSLVVLDEANQPLRNAILWNDVRTTKECEEIMENFGDRLLEITNNRALEGFTLPKMLWLQENEPELWANVRHVLLPKDYLGFWLTGNQQMDYSDAAGTLLLDMERKTWSEELLQTFHISPKILPPLVSSTNCIGSVRKELAEQFGFHKEVKVFAGGADNACAALGAGIIQDGAAMVSIGTSGVFLSYEKNNQKSYEGKLHLFHHAINDAYYSMGVTLAAGHSLNWFKKTFAKGLSFEELLQGIEKIEPGSNGLLFTPYLSGERTPYADSQIRGSFIGMDTRHTLSHFTRAVLEGITFSLKDSQQLMEELAGRRFTRIVSVGGGAKNLAWLQIQADIFDATIYGLSVEEGPALGATMIAALGLGWFDTPESCCQTFIQYTDAVEPLSQNVEKYRKIYQQYRKIYPATKEICHNL</sequence>
<feature type="domain" description="Carbohydrate kinase FGGY N-terminal" evidence="11">
    <location>
        <begin position="2"/>
        <end position="245"/>
    </location>
</feature>
<evidence type="ECO:0000259" key="12">
    <source>
        <dbReference type="Pfam" id="PF02782"/>
    </source>
</evidence>
<dbReference type="InterPro" id="IPR018485">
    <property type="entry name" value="FGGY_C"/>
</dbReference>
<dbReference type="Pfam" id="PF00370">
    <property type="entry name" value="FGGY_N"/>
    <property type="match status" value="1"/>
</dbReference>
<dbReference type="InterPro" id="IPR000577">
    <property type="entry name" value="Carb_kinase_FGGY"/>
</dbReference>
<organism evidence="13 14">
    <name type="scientific">Enterococcus lactis</name>
    <dbReference type="NCBI Taxonomy" id="357441"/>
    <lineage>
        <taxon>Bacteria</taxon>
        <taxon>Bacillati</taxon>
        <taxon>Bacillota</taxon>
        <taxon>Bacilli</taxon>
        <taxon>Lactobacillales</taxon>
        <taxon>Enterococcaceae</taxon>
        <taxon>Enterococcus</taxon>
    </lineage>
</organism>
<keyword evidence="3 8" id="KW-0808">Transferase</keyword>
<feature type="active site" description="Proton acceptor" evidence="8">
    <location>
        <position position="238"/>
    </location>
</feature>
<evidence type="ECO:0000256" key="1">
    <source>
        <dbReference type="ARBA" id="ARBA00009156"/>
    </source>
</evidence>
<dbReference type="EC" id="2.7.1.17" evidence="8 10"/>
<dbReference type="SUPFAM" id="SSF53067">
    <property type="entry name" value="Actin-like ATPase domain"/>
    <property type="match status" value="2"/>
</dbReference>
<dbReference type="EMBL" id="JAIFOD010000009">
    <property type="protein sequence ID" value="MBX4193144.1"/>
    <property type="molecule type" value="Genomic_DNA"/>
</dbReference>
<dbReference type="Proteomes" id="UP000704433">
    <property type="component" value="Unassembled WGS sequence"/>
</dbReference>
<dbReference type="InterPro" id="IPR006000">
    <property type="entry name" value="Xylulokinase"/>
</dbReference>
<feature type="site" description="Important for activity" evidence="8">
    <location>
        <position position="7"/>
    </location>
</feature>
<dbReference type="PROSITE" id="PS00933">
    <property type="entry name" value="FGGY_KINASES_1"/>
    <property type="match status" value="1"/>
</dbReference>
<evidence type="ECO:0000313" key="13">
    <source>
        <dbReference type="EMBL" id="MBX4193144.1"/>
    </source>
</evidence>
<dbReference type="InterPro" id="IPR018483">
    <property type="entry name" value="Carb_kinase_FGGY_CS"/>
</dbReference>
<protein>
    <recommendedName>
        <fullName evidence="8 10">Xylulose kinase</fullName>
        <shortName evidence="8 10">Xylulokinase</shortName>
        <ecNumber evidence="8 10">2.7.1.17</ecNumber>
    </recommendedName>
</protein>
<keyword evidence="6 8" id="KW-0067">ATP-binding</keyword>
<gene>
    <name evidence="8 10 13" type="primary">xylB</name>
    <name evidence="13" type="ORF">KYX84_02730</name>
</gene>
<dbReference type="Pfam" id="PF02782">
    <property type="entry name" value="FGGY_C"/>
    <property type="match status" value="1"/>
</dbReference>
<evidence type="ECO:0000256" key="9">
    <source>
        <dbReference type="RuleBase" id="RU003733"/>
    </source>
</evidence>
<evidence type="ECO:0000256" key="7">
    <source>
        <dbReference type="ARBA" id="ARBA00023277"/>
    </source>
</evidence>
<comment type="catalytic activity">
    <reaction evidence="8 10">
        <text>D-xylulose + ATP = D-xylulose 5-phosphate + ADP + H(+)</text>
        <dbReference type="Rhea" id="RHEA:10964"/>
        <dbReference type="ChEBI" id="CHEBI:15378"/>
        <dbReference type="ChEBI" id="CHEBI:17140"/>
        <dbReference type="ChEBI" id="CHEBI:30616"/>
        <dbReference type="ChEBI" id="CHEBI:57737"/>
        <dbReference type="ChEBI" id="CHEBI:456216"/>
        <dbReference type="EC" id="2.7.1.17"/>
    </reaction>
</comment>
<dbReference type="RefSeq" id="WP_130624828.1">
    <property type="nucleotide sequence ID" value="NZ_CAXOGF010000012.1"/>
</dbReference>
<feature type="binding site" evidence="8">
    <location>
        <begin position="80"/>
        <end position="81"/>
    </location>
    <ligand>
        <name>substrate</name>
    </ligand>
</feature>
<dbReference type="CDD" id="cd07808">
    <property type="entry name" value="ASKHA_NBD_FGGY_EcXK-like"/>
    <property type="match status" value="1"/>
</dbReference>
<evidence type="ECO:0000259" key="11">
    <source>
        <dbReference type="Pfam" id="PF00370"/>
    </source>
</evidence>
<dbReference type="PIRSF" id="PIRSF000538">
    <property type="entry name" value="GlpK"/>
    <property type="match status" value="1"/>
</dbReference>
<dbReference type="AlphaFoldDB" id="A0AAW4QFQ0"/>
<reference evidence="13" key="1">
    <citation type="journal article" date="2022" name="J. Anim. Sci.">
        <title>Whole genome sequence analyses-based assessment of virulence potential and antimicrobial susceptibilities and resistance of Enterococcus faecium strains isolated from commercial swine and cattle probiotic products.</title>
        <authorList>
            <person name="Shridhar P.B."/>
            <person name="Amachawadi R.G."/>
            <person name="Tokach M."/>
            <person name="Patel I."/>
            <person name="Gangiredla J."/>
            <person name="Mammel M."/>
            <person name="Nagaraja T.G."/>
        </authorList>
    </citation>
    <scope>NUCLEOTIDE SEQUENCE</scope>
    <source>
        <strain evidence="13">EF216</strain>
    </source>
</reference>
<keyword evidence="2 8" id="KW-0859">Xylose metabolism</keyword>
<dbReference type="Gene3D" id="3.30.420.40">
    <property type="match status" value="2"/>
</dbReference>
<name>A0AAW4QFQ0_9ENTE</name>
<comment type="caution">
    <text evidence="13">The sequence shown here is derived from an EMBL/GenBank/DDBJ whole genome shotgun (WGS) entry which is preliminary data.</text>
</comment>
<dbReference type="PANTHER" id="PTHR43095:SF5">
    <property type="entry name" value="XYLULOSE KINASE"/>
    <property type="match status" value="1"/>
</dbReference>
<dbReference type="GO" id="GO:0005524">
    <property type="term" value="F:ATP binding"/>
    <property type="evidence" value="ECO:0007669"/>
    <property type="project" value="UniProtKB-UniRule"/>
</dbReference>
<evidence type="ECO:0000256" key="6">
    <source>
        <dbReference type="ARBA" id="ARBA00022840"/>
    </source>
</evidence>
<dbReference type="InterPro" id="IPR043129">
    <property type="entry name" value="ATPase_NBD"/>
</dbReference>
<evidence type="ECO:0000256" key="3">
    <source>
        <dbReference type="ARBA" id="ARBA00022679"/>
    </source>
</evidence>
<dbReference type="GO" id="GO:0042732">
    <property type="term" value="P:D-xylose metabolic process"/>
    <property type="evidence" value="ECO:0007669"/>
    <property type="project" value="UniProtKB-KW"/>
</dbReference>